<organism evidence="7 8">
    <name type="scientific">Candidatus Segetimicrobium genomatis</name>
    <dbReference type="NCBI Taxonomy" id="2569760"/>
    <lineage>
        <taxon>Bacteria</taxon>
        <taxon>Bacillati</taxon>
        <taxon>Candidatus Sysuimicrobiota</taxon>
        <taxon>Candidatus Sysuimicrobiia</taxon>
        <taxon>Candidatus Sysuimicrobiales</taxon>
        <taxon>Candidatus Segetimicrobiaceae</taxon>
        <taxon>Candidatus Segetimicrobium</taxon>
    </lineage>
</organism>
<evidence type="ECO:0000313" key="8">
    <source>
        <dbReference type="Proteomes" id="UP000320393"/>
    </source>
</evidence>
<dbReference type="AlphaFoldDB" id="A0A537LRT1"/>
<reference evidence="7 8" key="1">
    <citation type="journal article" date="2019" name="Nat. Microbiol.">
        <title>Mediterranean grassland soil C-N compound turnover is dependent on rainfall and depth, and is mediated by genomically divergent microorganisms.</title>
        <authorList>
            <person name="Diamond S."/>
            <person name="Andeer P.F."/>
            <person name="Li Z."/>
            <person name="Crits-Christoph A."/>
            <person name="Burstein D."/>
            <person name="Anantharaman K."/>
            <person name="Lane K.R."/>
            <person name="Thomas B.C."/>
            <person name="Pan C."/>
            <person name="Northen T.R."/>
            <person name="Banfield J.F."/>
        </authorList>
    </citation>
    <scope>NUCLEOTIDE SEQUENCE [LARGE SCALE GENOMIC DNA]</scope>
    <source>
        <strain evidence="7">NP_5</strain>
    </source>
</reference>
<keyword evidence="1" id="KW-0285">Flavoprotein</keyword>
<evidence type="ECO:0000256" key="5">
    <source>
        <dbReference type="SAM" id="MobiDB-lite"/>
    </source>
</evidence>
<dbReference type="Gene3D" id="3.50.50.60">
    <property type="entry name" value="FAD/NAD(P)-binding domain"/>
    <property type="match status" value="1"/>
</dbReference>
<dbReference type="InterPro" id="IPR031656">
    <property type="entry name" value="DAO_C"/>
</dbReference>
<feature type="compositionally biased region" description="Polar residues" evidence="5">
    <location>
        <begin position="27"/>
        <end position="39"/>
    </location>
</feature>
<dbReference type="InterPro" id="IPR038299">
    <property type="entry name" value="DAO_C_sf"/>
</dbReference>
<evidence type="ECO:0000256" key="4">
    <source>
        <dbReference type="ARBA" id="ARBA00023002"/>
    </source>
</evidence>
<dbReference type="PANTHER" id="PTHR11985:SF35">
    <property type="entry name" value="ANAEROBIC GLYCEROL-3-PHOSPHATE DEHYDROGENASE SUBUNIT A"/>
    <property type="match status" value="1"/>
</dbReference>
<keyword evidence="3" id="KW-0274">FAD</keyword>
<keyword evidence="4" id="KW-0560">Oxidoreductase</keyword>
<dbReference type="EMBL" id="VBAM01000281">
    <property type="protein sequence ID" value="TMJ10729.1"/>
    <property type="molecule type" value="Genomic_DNA"/>
</dbReference>
<dbReference type="PANTHER" id="PTHR11985">
    <property type="entry name" value="GLYCEROL-3-PHOSPHATE DEHYDROGENASE"/>
    <property type="match status" value="1"/>
</dbReference>
<accession>A0A537LRT1</accession>
<feature type="region of interest" description="Disordered" evidence="5">
    <location>
        <begin position="1"/>
        <end position="48"/>
    </location>
</feature>
<dbReference type="Pfam" id="PF16901">
    <property type="entry name" value="DAO_C"/>
    <property type="match status" value="1"/>
</dbReference>
<dbReference type="Proteomes" id="UP000320393">
    <property type="component" value="Unassembled WGS sequence"/>
</dbReference>
<dbReference type="InterPro" id="IPR036188">
    <property type="entry name" value="FAD/NAD-bd_sf"/>
</dbReference>
<evidence type="ECO:0000313" key="7">
    <source>
        <dbReference type="EMBL" id="TMJ10729.1"/>
    </source>
</evidence>
<dbReference type="Gene3D" id="1.10.8.870">
    <property type="entry name" value="Alpha-glycerophosphate oxidase, cap domain"/>
    <property type="match status" value="1"/>
</dbReference>
<dbReference type="GO" id="GO:0046168">
    <property type="term" value="P:glycerol-3-phosphate catabolic process"/>
    <property type="evidence" value="ECO:0007669"/>
    <property type="project" value="TreeGrafter"/>
</dbReference>
<sequence>MPRGSGPSRWPGSPVPCPRSASGGPRGSTSSFPVGTTDTEWTRTDNEPEITGDDVTYLLDHVSRFVTVSLSSRDVVGAFAGLRPLIGTGGAASARLSRRHQVVPSAPGFYSVIGGKLTTFRRMAEDVMNLATGRRAGTPSRTRTLSLAGAEGLGEAIPALRARARRLRLPRATLLHLIRSRGTGASAVLDRIEERPALGEPLCRGWPHIGAEAVVAVREEMAMTLADVLVRRTRLALLLPGQGMEIAARVAALVGDELEWSQDVRAAQVAEYSREMSRFAVSEIGTSA</sequence>
<keyword evidence="2" id="KW-0319">Glycerol metabolism</keyword>
<dbReference type="GO" id="GO:0006071">
    <property type="term" value="P:glycerol metabolic process"/>
    <property type="evidence" value="ECO:0007669"/>
    <property type="project" value="UniProtKB-KW"/>
</dbReference>
<comment type="caution">
    <text evidence="7">The sequence shown here is derived from an EMBL/GenBank/DDBJ whole genome shotgun (WGS) entry which is preliminary data.</text>
</comment>
<name>A0A537LRT1_9BACT</name>
<dbReference type="InterPro" id="IPR000447">
    <property type="entry name" value="G3P_DH_FAD-dep"/>
</dbReference>
<evidence type="ECO:0000256" key="1">
    <source>
        <dbReference type="ARBA" id="ARBA00022630"/>
    </source>
</evidence>
<evidence type="ECO:0000256" key="2">
    <source>
        <dbReference type="ARBA" id="ARBA00022798"/>
    </source>
</evidence>
<evidence type="ECO:0000259" key="6">
    <source>
        <dbReference type="Pfam" id="PF16901"/>
    </source>
</evidence>
<protein>
    <recommendedName>
        <fullName evidence="6">Alpha-glycerophosphate oxidase C-terminal domain-containing protein</fullName>
    </recommendedName>
</protein>
<evidence type="ECO:0000256" key="3">
    <source>
        <dbReference type="ARBA" id="ARBA00022827"/>
    </source>
</evidence>
<proteinExistence type="predicted"/>
<dbReference type="Gene3D" id="3.30.9.10">
    <property type="entry name" value="D-Amino Acid Oxidase, subunit A, domain 2"/>
    <property type="match status" value="1"/>
</dbReference>
<gene>
    <name evidence="7" type="ORF">E6H02_07695</name>
</gene>
<dbReference type="GO" id="GO:0004368">
    <property type="term" value="F:glycerol-3-phosphate dehydrogenase (quinone) activity"/>
    <property type="evidence" value="ECO:0007669"/>
    <property type="project" value="InterPro"/>
</dbReference>
<feature type="domain" description="Alpha-glycerophosphate oxidase C-terminal" evidence="6">
    <location>
        <begin position="140"/>
        <end position="263"/>
    </location>
</feature>